<reference evidence="2" key="1">
    <citation type="journal article" date="2021" name="Science">
        <title>Hunting the eagle killer: A cyanobacterial neurotoxin causes vacuolar myelinopathy.</title>
        <authorList>
            <person name="Breinlinger S."/>
            <person name="Phillips T.J."/>
            <person name="Haram B.N."/>
            <person name="Mares J."/>
            <person name="Martinez Yerena J.A."/>
            <person name="Hrouzek P."/>
            <person name="Sobotka R."/>
            <person name="Henderson W.M."/>
            <person name="Schmieder P."/>
            <person name="Williams S.M."/>
            <person name="Lauderdale J.D."/>
            <person name="Wilde H.D."/>
            <person name="Gerrin W."/>
            <person name="Kust A."/>
            <person name="Washington J.W."/>
            <person name="Wagner C."/>
            <person name="Geier B."/>
            <person name="Liebeke M."/>
            <person name="Enke H."/>
            <person name="Niedermeyer T.H.J."/>
            <person name="Wilde S.B."/>
        </authorList>
    </citation>
    <scope>NUCLEOTIDE SEQUENCE [LARGE SCALE GENOMIC DNA]</scope>
    <source>
        <strain evidence="2">Thurmond2011</strain>
    </source>
</reference>
<organism evidence="1 2">
    <name type="scientific">Aetokthonos hydrillicola Thurmond2011</name>
    <dbReference type="NCBI Taxonomy" id="2712845"/>
    <lineage>
        <taxon>Bacteria</taxon>
        <taxon>Bacillati</taxon>
        <taxon>Cyanobacteriota</taxon>
        <taxon>Cyanophyceae</taxon>
        <taxon>Nostocales</taxon>
        <taxon>Hapalosiphonaceae</taxon>
        <taxon>Aetokthonos</taxon>
    </lineage>
</organism>
<dbReference type="AlphaFoldDB" id="A0AAP5I897"/>
<dbReference type="Proteomes" id="UP000667802">
    <property type="component" value="Unassembled WGS sequence"/>
</dbReference>
<evidence type="ECO:0000313" key="1">
    <source>
        <dbReference type="EMBL" id="MDR9896843.1"/>
    </source>
</evidence>
<keyword evidence="2" id="KW-1185">Reference proteome</keyword>
<proteinExistence type="predicted"/>
<protein>
    <submittedName>
        <fullName evidence="1">Uncharacterized protein</fullName>
    </submittedName>
</protein>
<accession>A0AAP5I897</accession>
<evidence type="ECO:0000313" key="2">
    <source>
        <dbReference type="Proteomes" id="UP000667802"/>
    </source>
</evidence>
<dbReference type="EMBL" id="JAALHA020000009">
    <property type="protein sequence ID" value="MDR9896843.1"/>
    <property type="molecule type" value="Genomic_DNA"/>
</dbReference>
<dbReference type="RefSeq" id="WP_208340231.1">
    <property type="nucleotide sequence ID" value="NZ_CAWQFN010000620.1"/>
</dbReference>
<comment type="caution">
    <text evidence="1">The sequence shown here is derived from an EMBL/GenBank/DDBJ whole genome shotgun (WGS) entry which is preliminary data.</text>
</comment>
<name>A0AAP5I897_9CYAN</name>
<gene>
    <name evidence="1" type="ORF">G7B40_020065</name>
</gene>
<sequence length="388" mass="42325">MLFRRRFWWFALFAVVAIALISQQVFIAIPSQAQNPQTITVTFDNPSIGGLRLDRCLTWEHDCGVPAAKEFCHQNGYSELVSSGIDNSPTITKVIGDGRVCQEKVNHPNCDAFKFITCSNNVSSNTAKKLFSENTKSVLQKVSSDLKTLTDGAKVARKICKVLVAIDPPAGASCGAFYLGFSTTTSLAGRAFKLLASDPPDPNYTVIQQPLFPSLPDLQVQPGLTKAAVDASNAVIKNQLQAIGFANAAYISYNRVSGAIDAGNATWRQKQLEVANQYMQEIANLLDAEPGLLTNLVNVLQSNGFRTITVSLDDVRNFQSSVASNGLPSDLIETLQQLGADRETIESIRQSVIEQDPYAIQGNYPQKLINQSLFDDLHEAARKLRNPA</sequence>